<dbReference type="Pfam" id="PF17201">
    <property type="entry name" value="Cache_3-Cache_2"/>
    <property type="match status" value="1"/>
</dbReference>
<protein>
    <submittedName>
        <fullName evidence="6">Methyl-accepting chemotaxis protein (MCP) signaling protein</fullName>
    </submittedName>
</protein>
<dbReference type="InterPro" id="IPR029151">
    <property type="entry name" value="Sensor-like_sf"/>
</dbReference>
<dbReference type="PROSITE" id="PS50111">
    <property type="entry name" value="CHEMOTAXIS_TRANSDUC_2"/>
    <property type="match status" value="1"/>
</dbReference>
<dbReference type="SMART" id="SM00283">
    <property type="entry name" value="MA"/>
    <property type="match status" value="1"/>
</dbReference>
<comment type="caution">
    <text evidence="6">The sequence shown here is derived from an EMBL/GenBank/DDBJ whole genome shotgun (WGS) entry which is preliminary data.</text>
</comment>
<evidence type="ECO:0000256" key="1">
    <source>
        <dbReference type="ARBA" id="ARBA00023224"/>
    </source>
</evidence>
<dbReference type="EMBL" id="RBWV01000012">
    <property type="protein sequence ID" value="RKS73841.1"/>
    <property type="molecule type" value="Genomic_DNA"/>
</dbReference>
<dbReference type="OrthoDB" id="5190900at2"/>
<gene>
    <name evidence="6" type="ORF">CLV35_2334</name>
</gene>
<name>A0A420XNR7_9ACTN</name>
<dbReference type="PANTHER" id="PTHR32089">
    <property type="entry name" value="METHYL-ACCEPTING CHEMOTAXIS PROTEIN MCPB"/>
    <property type="match status" value="1"/>
</dbReference>
<comment type="similarity">
    <text evidence="2">Belongs to the methyl-accepting chemotaxis (MCP) protein family.</text>
</comment>
<evidence type="ECO:0000259" key="5">
    <source>
        <dbReference type="PROSITE" id="PS50111"/>
    </source>
</evidence>
<dbReference type="Proteomes" id="UP000281955">
    <property type="component" value="Unassembled WGS sequence"/>
</dbReference>
<sequence length="396" mass="41049">MSSLSTTGVPTLLRDDPQSDRAREQVIAETVALSAASGQVSASFAAIVSEVREMHESIEAISRTAQQGLAVASTAVENAEATSDRVTRLQRAAAEIGEVVSVISSITQQSHMLALNATIEAARVGDAGRGFAVVADEVKGLARRTAEAAGRIAQQVGAVQEETAHAARAIDEIRGNVAQMSEMQSATAAAMEEQSTQVATIASTFSEASSAASAINGSVERLVSAQQLAYVSSAIRSALTMVLEAGGVSFADGSEAWTVTDQFSGATSRAELPTLLVGGTPLGANADPRVRTPVVDAIVERVGGTCTLFQRNDADDSFVRIATTIVNERGRRNIGTALPRCGADGGANVVVTQLLRGETYYGEAVVVGRTFVTAYTPLHQDGRVVGALYVGVPKEG</sequence>
<evidence type="ECO:0000256" key="2">
    <source>
        <dbReference type="ARBA" id="ARBA00029447"/>
    </source>
</evidence>
<dbReference type="InterPro" id="IPR033462">
    <property type="entry name" value="Cache_3-Cache_2"/>
</dbReference>
<dbReference type="GO" id="GO:0007165">
    <property type="term" value="P:signal transduction"/>
    <property type="evidence" value="ECO:0007669"/>
    <property type="project" value="UniProtKB-KW"/>
</dbReference>
<dbReference type="AlphaFoldDB" id="A0A420XNR7"/>
<dbReference type="InterPro" id="IPR004089">
    <property type="entry name" value="MCPsignal_dom"/>
</dbReference>
<dbReference type="Gene3D" id="1.10.287.950">
    <property type="entry name" value="Methyl-accepting chemotaxis protein"/>
    <property type="match status" value="1"/>
</dbReference>
<organism evidence="6 7">
    <name type="scientific">Motilibacter peucedani</name>
    <dbReference type="NCBI Taxonomy" id="598650"/>
    <lineage>
        <taxon>Bacteria</taxon>
        <taxon>Bacillati</taxon>
        <taxon>Actinomycetota</taxon>
        <taxon>Actinomycetes</taxon>
        <taxon>Motilibacterales</taxon>
        <taxon>Motilibacteraceae</taxon>
        <taxon>Motilibacter</taxon>
    </lineage>
</organism>
<dbReference type="GO" id="GO:0016020">
    <property type="term" value="C:membrane"/>
    <property type="evidence" value="ECO:0007669"/>
    <property type="project" value="InterPro"/>
</dbReference>
<evidence type="ECO:0000313" key="6">
    <source>
        <dbReference type="EMBL" id="RKS73841.1"/>
    </source>
</evidence>
<evidence type="ECO:0000256" key="4">
    <source>
        <dbReference type="SAM" id="MobiDB-lite"/>
    </source>
</evidence>
<accession>A0A420XNR7</accession>
<dbReference type="SUPFAM" id="SSF58104">
    <property type="entry name" value="Methyl-accepting chemotaxis protein (MCP) signaling domain"/>
    <property type="match status" value="1"/>
</dbReference>
<dbReference type="InterPro" id="IPR004090">
    <property type="entry name" value="Chemotax_Me-accpt_rcpt"/>
</dbReference>
<evidence type="ECO:0000256" key="3">
    <source>
        <dbReference type="PROSITE-ProRule" id="PRU00284"/>
    </source>
</evidence>
<dbReference type="PRINTS" id="PR00260">
    <property type="entry name" value="CHEMTRNSDUCR"/>
</dbReference>
<dbReference type="RefSeq" id="WP_121193646.1">
    <property type="nucleotide sequence ID" value="NZ_RBWV01000012.1"/>
</dbReference>
<feature type="region of interest" description="Disordered" evidence="4">
    <location>
        <begin position="1"/>
        <end position="20"/>
    </location>
</feature>
<dbReference type="GO" id="GO:0006935">
    <property type="term" value="P:chemotaxis"/>
    <property type="evidence" value="ECO:0007669"/>
    <property type="project" value="InterPro"/>
</dbReference>
<feature type="domain" description="Methyl-accepting transducer" evidence="5">
    <location>
        <begin position="34"/>
        <end position="230"/>
    </location>
</feature>
<dbReference type="GO" id="GO:0004888">
    <property type="term" value="F:transmembrane signaling receptor activity"/>
    <property type="evidence" value="ECO:0007669"/>
    <property type="project" value="InterPro"/>
</dbReference>
<dbReference type="SUPFAM" id="SSF103190">
    <property type="entry name" value="Sensory domain-like"/>
    <property type="match status" value="1"/>
</dbReference>
<dbReference type="PANTHER" id="PTHR32089:SF112">
    <property type="entry name" value="LYSOZYME-LIKE PROTEIN-RELATED"/>
    <property type="match status" value="1"/>
</dbReference>
<keyword evidence="7" id="KW-1185">Reference proteome</keyword>
<keyword evidence="1 3" id="KW-0807">Transducer</keyword>
<evidence type="ECO:0000313" key="7">
    <source>
        <dbReference type="Proteomes" id="UP000281955"/>
    </source>
</evidence>
<dbReference type="InParanoid" id="A0A420XNR7"/>
<proteinExistence type="inferred from homology"/>
<reference evidence="6 7" key="1">
    <citation type="submission" date="2018-10" db="EMBL/GenBank/DDBJ databases">
        <title>Genomic Encyclopedia of Archaeal and Bacterial Type Strains, Phase II (KMG-II): from individual species to whole genera.</title>
        <authorList>
            <person name="Goeker M."/>
        </authorList>
    </citation>
    <scope>NUCLEOTIDE SEQUENCE [LARGE SCALE GENOMIC DNA]</scope>
    <source>
        <strain evidence="6 7">RP-AC37</strain>
    </source>
</reference>